<dbReference type="InterPro" id="IPR050832">
    <property type="entry name" value="Bact_Acetyltransf"/>
</dbReference>
<keyword evidence="3" id="KW-0963">Cytoplasm</keyword>
<evidence type="ECO:0000313" key="5">
    <source>
        <dbReference type="EMBL" id="SIO14112.1"/>
    </source>
</evidence>
<dbReference type="OrthoDB" id="9804026at2"/>
<gene>
    <name evidence="5" type="ORF">SAMN05444002_3025</name>
</gene>
<dbReference type="EMBL" id="FSRL01000001">
    <property type="protein sequence ID" value="SIO14112.1"/>
    <property type="molecule type" value="Genomic_DNA"/>
</dbReference>
<dbReference type="InterPro" id="IPR000182">
    <property type="entry name" value="GNAT_dom"/>
</dbReference>
<dbReference type="NCBIfam" id="TIGR01575">
    <property type="entry name" value="rimI"/>
    <property type="match status" value="1"/>
</dbReference>
<sequence>MTPEALAELHATCFTTPRPWRAAEFAALLARESVFLVADKAGFALGQCAGAEVELLTLAVAPSARRAGLGRALMDRFHAEARARGASTALLEVAATNAPALALYAATGYSEIGRRRAYYHAPDGTRADALVLTRAL</sequence>
<comment type="similarity">
    <text evidence="3">Belongs to the acetyltransferase family. RimI subfamily.</text>
</comment>
<evidence type="ECO:0000259" key="4">
    <source>
        <dbReference type="PROSITE" id="PS51186"/>
    </source>
</evidence>
<dbReference type="GO" id="GO:0005737">
    <property type="term" value="C:cytoplasm"/>
    <property type="evidence" value="ECO:0007669"/>
    <property type="project" value="UniProtKB-SubCell"/>
</dbReference>
<dbReference type="Proteomes" id="UP000184932">
    <property type="component" value="Unassembled WGS sequence"/>
</dbReference>
<feature type="domain" description="N-acetyltransferase" evidence="4">
    <location>
        <begin position="1"/>
        <end position="136"/>
    </location>
</feature>
<evidence type="ECO:0000256" key="1">
    <source>
        <dbReference type="ARBA" id="ARBA00022679"/>
    </source>
</evidence>
<dbReference type="InterPro" id="IPR006464">
    <property type="entry name" value="AcTrfase_RimI/Ard1"/>
</dbReference>
<proteinExistence type="inferred from homology"/>
<dbReference type="Gene3D" id="3.40.630.30">
    <property type="match status" value="1"/>
</dbReference>
<comment type="function">
    <text evidence="3">Acetylates the N-terminal alanine of ribosomal protein bS18.</text>
</comment>
<name>A0A1N6H332_9RHOB</name>
<reference evidence="6" key="1">
    <citation type="submission" date="2016-11" db="EMBL/GenBank/DDBJ databases">
        <authorList>
            <person name="Varghese N."/>
            <person name="Submissions S."/>
        </authorList>
    </citation>
    <scope>NUCLEOTIDE SEQUENCE [LARGE SCALE GENOMIC DNA]</scope>
    <source>
        <strain evidence="6">DSM 29440</strain>
    </source>
</reference>
<dbReference type="CDD" id="cd04301">
    <property type="entry name" value="NAT_SF"/>
    <property type="match status" value="1"/>
</dbReference>
<dbReference type="RefSeq" id="WP_074256978.1">
    <property type="nucleotide sequence ID" value="NZ_FSRL01000001.1"/>
</dbReference>
<accession>A0A1N6H332</accession>
<dbReference type="AlphaFoldDB" id="A0A1N6H332"/>
<dbReference type="PANTHER" id="PTHR43877:SF2">
    <property type="entry name" value="AMINOALKYLPHOSPHONATE N-ACETYLTRANSFERASE-RELATED"/>
    <property type="match status" value="1"/>
</dbReference>
<keyword evidence="2" id="KW-0012">Acyltransferase</keyword>
<dbReference type="STRING" id="1217970.SAMN05444002_3025"/>
<dbReference type="Pfam" id="PF00583">
    <property type="entry name" value="Acetyltransf_1"/>
    <property type="match status" value="1"/>
</dbReference>
<protein>
    <recommendedName>
        <fullName evidence="3">[Ribosomal protein bS18]-alanine N-acetyltransferase</fullName>
        <ecNumber evidence="3">2.3.1.266</ecNumber>
    </recommendedName>
</protein>
<organism evidence="5 6">
    <name type="scientific">Vannielia litorea</name>
    <dbReference type="NCBI Taxonomy" id="1217970"/>
    <lineage>
        <taxon>Bacteria</taxon>
        <taxon>Pseudomonadati</taxon>
        <taxon>Pseudomonadota</taxon>
        <taxon>Alphaproteobacteria</taxon>
        <taxon>Rhodobacterales</taxon>
        <taxon>Paracoccaceae</taxon>
        <taxon>Vannielia</taxon>
    </lineage>
</organism>
<keyword evidence="6" id="KW-1185">Reference proteome</keyword>
<dbReference type="PANTHER" id="PTHR43877">
    <property type="entry name" value="AMINOALKYLPHOSPHONATE N-ACETYLTRANSFERASE-RELATED-RELATED"/>
    <property type="match status" value="1"/>
</dbReference>
<comment type="catalytic activity">
    <reaction evidence="3">
        <text>N-terminal L-alanyl-[ribosomal protein bS18] + acetyl-CoA = N-terminal N(alpha)-acetyl-L-alanyl-[ribosomal protein bS18] + CoA + H(+)</text>
        <dbReference type="Rhea" id="RHEA:43756"/>
        <dbReference type="Rhea" id="RHEA-COMP:10676"/>
        <dbReference type="Rhea" id="RHEA-COMP:10677"/>
        <dbReference type="ChEBI" id="CHEBI:15378"/>
        <dbReference type="ChEBI" id="CHEBI:57287"/>
        <dbReference type="ChEBI" id="CHEBI:57288"/>
        <dbReference type="ChEBI" id="CHEBI:64718"/>
        <dbReference type="ChEBI" id="CHEBI:83683"/>
        <dbReference type="EC" id="2.3.1.266"/>
    </reaction>
</comment>
<evidence type="ECO:0000256" key="3">
    <source>
        <dbReference type="RuleBase" id="RU363094"/>
    </source>
</evidence>
<comment type="subcellular location">
    <subcellularLocation>
        <location evidence="3">Cytoplasm</location>
    </subcellularLocation>
</comment>
<dbReference type="SUPFAM" id="SSF55729">
    <property type="entry name" value="Acyl-CoA N-acyltransferases (Nat)"/>
    <property type="match status" value="1"/>
</dbReference>
<evidence type="ECO:0000313" key="6">
    <source>
        <dbReference type="Proteomes" id="UP000184932"/>
    </source>
</evidence>
<dbReference type="PROSITE" id="PS51186">
    <property type="entry name" value="GNAT"/>
    <property type="match status" value="1"/>
</dbReference>
<evidence type="ECO:0000256" key="2">
    <source>
        <dbReference type="ARBA" id="ARBA00023315"/>
    </source>
</evidence>
<dbReference type="GO" id="GO:0008999">
    <property type="term" value="F:protein-N-terminal-alanine acetyltransferase activity"/>
    <property type="evidence" value="ECO:0007669"/>
    <property type="project" value="UniProtKB-EC"/>
</dbReference>
<dbReference type="EC" id="2.3.1.266" evidence="3"/>
<keyword evidence="1 5" id="KW-0808">Transferase</keyword>
<dbReference type="InterPro" id="IPR016181">
    <property type="entry name" value="Acyl_CoA_acyltransferase"/>
</dbReference>